<dbReference type="AlphaFoldDB" id="A0A0F9SMU0"/>
<sequence length="95" mass="10205">MPLYHVNVSVVVGDQHLTFSKVVEAKGSVAGPIKLTVARLPGVYQREEAPSDIGSSSRCYAGHASDLTLIHGEVPEPEPITDRRGAIRDQKARNG</sequence>
<comment type="caution">
    <text evidence="2">The sequence shown here is derived from an EMBL/GenBank/DDBJ whole genome shotgun (WGS) entry which is preliminary data.</text>
</comment>
<name>A0A0F9SMU0_9ZZZZ</name>
<organism evidence="2">
    <name type="scientific">marine sediment metagenome</name>
    <dbReference type="NCBI Taxonomy" id="412755"/>
    <lineage>
        <taxon>unclassified sequences</taxon>
        <taxon>metagenomes</taxon>
        <taxon>ecological metagenomes</taxon>
    </lineage>
</organism>
<proteinExistence type="predicted"/>
<accession>A0A0F9SMU0</accession>
<protein>
    <submittedName>
        <fullName evidence="2">Uncharacterized protein</fullName>
    </submittedName>
</protein>
<evidence type="ECO:0000256" key="1">
    <source>
        <dbReference type="SAM" id="MobiDB-lite"/>
    </source>
</evidence>
<feature type="region of interest" description="Disordered" evidence="1">
    <location>
        <begin position="70"/>
        <end position="95"/>
    </location>
</feature>
<feature type="compositionally biased region" description="Basic and acidic residues" evidence="1">
    <location>
        <begin position="80"/>
        <end position="95"/>
    </location>
</feature>
<evidence type="ECO:0000313" key="2">
    <source>
        <dbReference type="EMBL" id="KKN63697.1"/>
    </source>
</evidence>
<dbReference type="EMBL" id="LAZR01000582">
    <property type="protein sequence ID" value="KKN63697.1"/>
    <property type="molecule type" value="Genomic_DNA"/>
</dbReference>
<gene>
    <name evidence="2" type="ORF">LCGC14_0499320</name>
</gene>
<reference evidence="2" key="1">
    <citation type="journal article" date="2015" name="Nature">
        <title>Complex archaea that bridge the gap between prokaryotes and eukaryotes.</title>
        <authorList>
            <person name="Spang A."/>
            <person name="Saw J.H."/>
            <person name="Jorgensen S.L."/>
            <person name="Zaremba-Niedzwiedzka K."/>
            <person name="Martijn J."/>
            <person name="Lind A.E."/>
            <person name="van Eijk R."/>
            <person name="Schleper C."/>
            <person name="Guy L."/>
            <person name="Ettema T.J."/>
        </authorList>
    </citation>
    <scope>NUCLEOTIDE SEQUENCE</scope>
</reference>